<keyword evidence="3 6" id="KW-0812">Transmembrane</keyword>
<evidence type="ECO:0000256" key="5">
    <source>
        <dbReference type="ARBA" id="ARBA00023136"/>
    </source>
</evidence>
<evidence type="ECO:0000256" key="2">
    <source>
        <dbReference type="ARBA" id="ARBA00006565"/>
    </source>
</evidence>
<dbReference type="PANTHER" id="PTHR21324">
    <property type="entry name" value="FASTING-INDUCIBLE INTEGRAL MEMBRANE PROTEIN TM6P1-RELATED"/>
    <property type="match status" value="1"/>
</dbReference>
<dbReference type="AlphaFoldDB" id="A0A151X725"/>
<comment type="similarity">
    <text evidence="2">Belongs to the DRAM/TMEM150 family.</text>
</comment>
<sequence length="227" mass="25241">YTISVQWDHVVPGFPYISETGTLSPESCIFAQCLNIAALLLGCCVYIRHRQVLQWQIERGHNLVDKKVIAVTTFCGILACFGLDILANFQEARVVAAHMVGAMTCFSAGTLYFCLQTYLSYKMVPAVNGIIVVYLRAILSALTLILTIATIILGYISMSEFQGINQNITCYAGNDYKKWLPADGGWGWHVASTICEWVLAIIYCAFLLTFVPEFRLINFEDPVVTVS</sequence>
<evidence type="ECO:0000259" key="7">
    <source>
        <dbReference type="Pfam" id="PF10277"/>
    </source>
</evidence>
<feature type="transmembrane region" description="Helical" evidence="6">
    <location>
        <begin position="186"/>
        <end position="211"/>
    </location>
</feature>
<evidence type="ECO:0000256" key="1">
    <source>
        <dbReference type="ARBA" id="ARBA00004127"/>
    </source>
</evidence>
<keyword evidence="9" id="KW-1185">Reference proteome</keyword>
<dbReference type="EMBL" id="KQ982454">
    <property type="protein sequence ID" value="KYQ56177.1"/>
    <property type="molecule type" value="Genomic_DNA"/>
</dbReference>
<dbReference type="InterPro" id="IPR050911">
    <property type="entry name" value="DRAM/TMEM150_Autophagy_Mod"/>
</dbReference>
<feature type="non-terminal residue" evidence="8">
    <location>
        <position position="1"/>
    </location>
</feature>
<evidence type="ECO:0000313" key="8">
    <source>
        <dbReference type="EMBL" id="KYQ56177.1"/>
    </source>
</evidence>
<dbReference type="Pfam" id="PF10277">
    <property type="entry name" value="Frag1"/>
    <property type="match status" value="1"/>
</dbReference>
<dbReference type="GO" id="GO:0012505">
    <property type="term" value="C:endomembrane system"/>
    <property type="evidence" value="ECO:0007669"/>
    <property type="project" value="UniProtKB-SubCell"/>
</dbReference>
<organism evidence="8 9">
    <name type="scientific">Mycetomoellerius zeteki</name>
    <dbReference type="NCBI Taxonomy" id="64791"/>
    <lineage>
        <taxon>Eukaryota</taxon>
        <taxon>Metazoa</taxon>
        <taxon>Ecdysozoa</taxon>
        <taxon>Arthropoda</taxon>
        <taxon>Hexapoda</taxon>
        <taxon>Insecta</taxon>
        <taxon>Pterygota</taxon>
        <taxon>Neoptera</taxon>
        <taxon>Endopterygota</taxon>
        <taxon>Hymenoptera</taxon>
        <taxon>Apocrita</taxon>
        <taxon>Aculeata</taxon>
        <taxon>Formicoidea</taxon>
        <taxon>Formicidae</taxon>
        <taxon>Myrmicinae</taxon>
        <taxon>Mycetomoellerius</taxon>
    </lineage>
</organism>
<feature type="transmembrane region" description="Helical" evidence="6">
    <location>
        <begin position="68"/>
        <end position="89"/>
    </location>
</feature>
<gene>
    <name evidence="8" type="ORF">ALC60_04916</name>
</gene>
<name>A0A151X725_9HYME</name>
<protein>
    <submittedName>
        <fullName evidence="8">DNA damage-regulated autophagy modulator protein 2</fullName>
    </submittedName>
</protein>
<evidence type="ECO:0000256" key="3">
    <source>
        <dbReference type="ARBA" id="ARBA00022692"/>
    </source>
</evidence>
<keyword evidence="5 6" id="KW-0472">Membrane</keyword>
<feature type="domain" description="CWH43-like N-terminal" evidence="7">
    <location>
        <begin position="5"/>
        <end position="215"/>
    </location>
</feature>
<feature type="transmembrane region" description="Helical" evidence="6">
    <location>
        <begin position="127"/>
        <end position="156"/>
    </location>
</feature>
<feature type="transmembrane region" description="Helical" evidence="6">
    <location>
        <begin position="95"/>
        <end position="115"/>
    </location>
</feature>
<accession>A0A151X725</accession>
<dbReference type="PANTHER" id="PTHR21324:SF2">
    <property type="entry name" value="EG:22E5.9 PROTEIN"/>
    <property type="match status" value="1"/>
</dbReference>
<feature type="transmembrane region" description="Helical" evidence="6">
    <location>
        <begin position="29"/>
        <end position="47"/>
    </location>
</feature>
<dbReference type="InterPro" id="IPR019402">
    <property type="entry name" value="CWH43_N"/>
</dbReference>
<evidence type="ECO:0000256" key="4">
    <source>
        <dbReference type="ARBA" id="ARBA00022989"/>
    </source>
</evidence>
<proteinExistence type="inferred from homology"/>
<evidence type="ECO:0000256" key="6">
    <source>
        <dbReference type="SAM" id="Phobius"/>
    </source>
</evidence>
<dbReference type="Proteomes" id="UP000075809">
    <property type="component" value="Unassembled WGS sequence"/>
</dbReference>
<reference evidence="8 9" key="1">
    <citation type="submission" date="2015-09" db="EMBL/GenBank/DDBJ databases">
        <title>Trachymyrmex zeteki WGS genome.</title>
        <authorList>
            <person name="Nygaard S."/>
            <person name="Hu H."/>
            <person name="Boomsma J."/>
            <person name="Zhang G."/>
        </authorList>
    </citation>
    <scope>NUCLEOTIDE SEQUENCE [LARGE SCALE GENOMIC DNA]</scope>
    <source>
        <strain evidence="8">Tzet28-1</strain>
        <tissue evidence="8">Whole body</tissue>
    </source>
</reference>
<keyword evidence="4 6" id="KW-1133">Transmembrane helix</keyword>
<comment type="subcellular location">
    <subcellularLocation>
        <location evidence="1">Endomembrane system</location>
        <topology evidence="1">Multi-pass membrane protein</topology>
    </subcellularLocation>
</comment>
<evidence type="ECO:0000313" key="9">
    <source>
        <dbReference type="Proteomes" id="UP000075809"/>
    </source>
</evidence>